<dbReference type="Gene3D" id="2.40.330.10">
    <property type="entry name" value="DNA-binding pseudobarrel domain"/>
    <property type="match status" value="4"/>
</dbReference>
<dbReference type="PaxDb" id="65489-OBART07G05360.1"/>
<name>A0A0D3GN20_9ORYZ</name>
<evidence type="ECO:0000313" key="9">
    <source>
        <dbReference type="Proteomes" id="UP000026960"/>
    </source>
</evidence>
<dbReference type="PANTHER" id="PTHR31384">
    <property type="entry name" value="AUXIN RESPONSE FACTOR 4-RELATED"/>
    <property type="match status" value="1"/>
</dbReference>
<proteinExistence type="predicted"/>
<reference evidence="8" key="2">
    <citation type="submission" date="2015-03" db="UniProtKB">
        <authorList>
            <consortium name="EnsemblPlants"/>
        </authorList>
    </citation>
    <scope>IDENTIFICATION</scope>
</reference>
<dbReference type="GO" id="GO:0003677">
    <property type="term" value="F:DNA binding"/>
    <property type="evidence" value="ECO:0007669"/>
    <property type="project" value="UniProtKB-KW"/>
</dbReference>
<evidence type="ECO:0000256" key="5">
    <source>
        <dbReference type="ARBA" id="ARBA00023242"/>
    </source>
</evidence>
<evidence type="ECO:0000256" key="4">
    <source>
        <dbReference type="ARBA" id="ARBA00023163"/>
    </source>
</evidence>
<dbReference type="HOGENOM" id="CLU_244299_0_0_1"/>
<evidence type="ECO:0000259" key="7">
    <source>
        <dbReference type="PROSITE" id="PS50863"/>
    </source>
</evidence>
<reference evidence="8" key="1">
    <citation type="journal article" date="2009" name="Rice">
        <title>De Novo Next Generation Sequencing of Plant Genomes.</title>
        <authorList>
            <person name="Rounsley S."/>
            <person name="Marri P.R."/>
            <person name="Yu Y."/>
            <person name="He R."/>
            <person name="Sisneros N."/>
            <person name="Goicoechea J.L."/>
            <person name="Lee S.J."/>
            <person name="Angelova A."/>
            <person name="Kudrna D."/>
            <person name="Luo M."/>
            <person name="Affourtit J."/>
            <person name="Desany B."/>
            <person name="Knight J."/>
            <person name="Niazi F."/>
            <person name="Egholm M."/>
            <person name="Wing R.A."/>
        </authorList>
    </citation>
    <scope>NUCLEOTIDE SEQUENCE [LARGE SCALE GENOMIC DNA]</scope>
    <source>
        <strain evidence="8">cv. IRGC 105608</strain>
    </source>
</reference>
<dbReference type="GO" id="GO:0009725">
    <property type="term" value="P:response to hormone"/>
    <property type="evidence" value="ECO:0007669"/>
    <property type="project" value="InterPro"/>
</dbReference>
<organism evidence="8">
    <name type="scientific">Oryza barthii</name>
    <dbReference type="NCBI Taxonomy" id="65489"/>
    <lineage>
        <taxon>Eukaryota</taxon>
        <taxon>Viridiplantae</taxon>
        <taxon>Streptophyta</taxon>
        <taxon>Embryophyta</taxon>
        <taxon>Tracheophyta</taxon>
        <taxon>Spermatophyta</taxon>
        <taxon>Magnoliopsida</taxon>
        <taxon>Liliopsida</taxon>
        <taxon>Poales</taxon>
        <taxon>Poaceae</taxon>
        <taxon>BOP clade</taxon>
        <taxon>Oryzoideae</taxon>
        <taxon>Oryzeae</taxon>
        <taxon>Oryzinae</taxon>
        <taxon>Oryza</taxon>
    </lineage>
</organism>
<dbReference type="Gramene" id="OBART07G05360.1">
    <property type="protein sequence ID" value="OBART07G05360.1"/>
    <property type="gene ID" value="OBART07G05360"/>
</dbReference>
<dbReference type="GO" id="GO:0005634">
    <property type="term" value="C:nucleus"/>
    <property type="evidence" value="ECO:0007669"/>
    <property type="project" value="UniProtKB-SubCell"/>
</dbReference>
<keyword evidence="2" id="KW-0805">Transcription regulation</keyword>
<dbReference type="InterPro" id="IPR003340">
    <property type="entry name" value="B3_DNA-bd"/>
</dbReference>
<accession>A0A0D3GN20</accession>
<dbReference type="PROSITE" id="PS50863">
    <property type="entry name" value="B3"/>
    <property type="match status" value="3"/>
</dbReference>
<evidence type="ECO:0000313" key="8">
    <source>
        <dbReference type="EnsemblPlants" id="OBART07G05360.1"/>
    </source>
</evidence>
<keyword evidence="3" id="KW-0238">DNA-binding</keyword>
<evidence type="ECO:0000256" key="2">
    <source>
        <dbReference type="ARBA" id="ARBA00023015"/>
    </source>
</evidence>
<feature type="domain" description="TF-B3" evidence="7">
    <location>
        <begin position="116"/>
        <end position="215"/>
    </location>
</feature>
<evidence type="ECO:0000256" key="6">
    <source>
        <dbReference type="SAM" id="MobiDB-lite"/>
    </source>
</evidence>
<dbReference type="Pfam" id="PF02362">
    <property type="entry name" value="B3"/>
    <property type="match status" value="4"/>
</dbReference>
<feature type="region of interest" description="Disordered" evidence="6">
    <location>
        <begin position="1058"/>
        <end position="1086"/>
    </location>
</feature>
<dbReference type="SUPFAM" id="SSF101936">
    <property type="entry name" value="DNA-binding pseudobarrel domain"/>
    <property type="match status" value="4"/>
</dbReference>
<sequence>MNQLWSAFNRAMWLACAAPNSGRLPAVGSMVFYFVDGHAEQFCQFPAPLLEQLAVPGPRVFLCTVAAVRLRADALTNEAYADITLDPVADHDVPRLLPAPAPAAAAGGQQQQLRYFVKTLMSSDAEYRDRFAVPMDVAKDVFPPLVDAKAVQPLIVKDLQGSPMTFDYGRNGNRVTLAKVWKKFRDDMDFVDGDNVIFMRRRDDDELYVGVRRQRTLDKPLRTRRSRPPTPLPVAVQEVIAAAGRAAAGEQFTATYRSRQDGDEFVVPREVVEEGLRLRSRFTPEMEVEFVWALEDGAPPSVGPHGKITAIHDTTWMWRSVEIGWTGGSEMNKYANFWQVRLVGSDDFASAAPPPPLSPKRLKSSEASASASAAAAKASPTSSAQAQQFSITREMWRACAAPKSGRLPAVGSFVYYFPDGHAQQCPSRPPEPLPGRVFLCKVTAVRLDATRNELFATMSLIPVARDQAIQPQAPADPGPSSPQVQTTLVSFVKPLTCTDAVKNRYRFIVPKREAAMGVLPQLQLNEHVPLYIKDMHGKEWVINYTWKEYTHMLSSGWIKFANANRLVTGDNVVFMRSMDSGERYMGLRRTLKPEPVSVDEVIEAVWRAARLEPFEVTYLSRQDGDEFVVPCGIVHNALRAKFTPGMVVNFVWAVEEDRLPNVGPQGKVIAIENYATSIWRMIQVEWPSCAGMNRYVNFWQIREVLGESSFEASTCIVRSQDYSPAPQRNLVNALQLPDGTKQLQQNKKSVSSSSTFRLFGKKMTPGVPPRRDTSGLSGQVSLFSHYLPHDEDDGQASDLYCEEPDRDDEDGLAAILHDTWELPTRPVLRNVFRRLPRNTDFDGATFLSKPWLALPCDGPMPLIVKDLQGSPMTFDYGRNGNRVTLAKVWKKFRDDMDFVDGDNVIFMRRRDDDELYVGVRRQRTLDKPLRTRRSRPPTPLPVAVQEVIAAAGRAAAGEQFTATYRSRQDGDEFVVPREVVEEGLRLRSRFTPEMEVEFVWALEDGAPPSVGPHGKITAIHDTTWMWRSVEIGWTGGSEMNKYANFWQVRLVGSDDFASAAPPPPLSPKRLKSSEASPTSSAQAQQFSITREMWRACAAPKSGRLPAVGSFVYYFPDGHAQQCPSRPPEPLPGRVFLCKVTAVRLDATRNELFATMSLIPVARDQAIQPQAPADPGPSSPQVQTTLVSFVKPLTCTDAVKNRYRFIVPKREAAMGVLPQLQLNEHVPLYIKDMHGKEWVINYTWKEYTHMLSSGWIKFANANRLVTGDNVVFMRSMDSGERYMGLRRTLKPEPVSVDEVIEAVWRAARLEPFEVTYLSRQDGDEFVVPCGIVHNALRAKFTPGMVVNFVWAVEEDRLPNVGPQGKVIAIENYATSIWRMIQVEWPSCAGMNRYVNFWQIREVLGESSFEASTCIVRSQDYSPAPQRNLVNALQLPDGTKQLQQNKKSVSSSSTFRLFGKKMTPGVPPRRDTSGLSGQVSLFSHYLPHDEDDGQASDLYCEEPDRDDEDGLAAILHDTWELPTRPVLRNVFRRLPRNTDFDGATFLSKPWLALAVDGHNVVADGRFHDIAFPHDRGARCVGSSRGWLVRGRGSRRRRGHRHHP</sequence>
<protein>
    <submittedName>
        <fullName evidence="8">Auxin response factor</fullName>
    </submittedName>
</protein>
<dbReference type="PANTHER" id="PTHR31384:SF94">
    <property type="entry name" value="AUXIN RESPONSE FACTOR 17"/>
    <property type="match status" value="1"/>
</dbReference>
<dbReference type="SMART" id="SM01019">
    <property type="entry name" value="B3"/>
    <property type="match status" value="4"/>
</dbReference>
<feature type="domain" description="TF-B3" evidence="7">
    <location>
        <begin position="492"/>
        <end position="591"/>
    </location>
</feature>
<dbReference type="eggNOG" id="ENOG502QVP0">
    <property type="taxonomic scope" value="Eukaryota"/>
</dbReference>
<keyword evidence="5" id="KW-0539">Nucleus</keyword>
<dbReference type="Proteomes" id="UP000026960">
    <property type="component" value="Chromosome 7"/>
</dbReference>
<evidence type="ECO:0000256" key="3">
    <source>
        <dbReference type="ARBA" id="ARBA00023125"/>
    </source>
</evidence>
<comment type="subcellular location">
    <subcellularLocation>
        <location evidence="1">Nucleus</location>
    </subcellularLocation>
</comment>
<dbReference type="InterPro" id="IPR015300">
    <property type="entry name" value="DNA-bd_pseudobarrel_sf"/>
</dbReference>
<keyword evidence="9" id="KW-1185">Reference proteome</keyword>
<evidence type="ECO:0000256" key="1">
    <source>
        <dbReference type="ARBA" id="ARBA00004123"/>
    </source>
</evidence>
<dbReference type="GO" id="GO:0006355">
    <property type="term" value="P:regulation of DNA-templated transcription"/>
    <property type="evidence" value="ECO:0007669"/>
    <property type="project" value="InterPro"/>
</dbReference>
<feature type="compositionally biased region" description="Polar residues" evidence="6">
    <location>
        <begin position="1074"/>
        <end position="1086"/>
    </location>
</feature>
<keyword evidence="4" id="KW-0804">Transcription</keyword>
<dbReference type="CDD" id="cd10017">
    <property type="entry name" value="B3_DNA"/>
    <property type="match status" value="3"/>
</dbReference>
<dbReference type="EnsemblPlants" id="OBART07G05360.1">
    <property type="protein sequence ID" value="OBART07G05360.1"/>
    <property type="gene ID" value="OBART07G05360"/>
</dbReference>
<dbReference type="InterPro" id="IPR044835">
    <property type="entry name" value="ARF_plant"/>
</dbReference>
<feature type="domain" description="TF-B3" evidence="7">
    <location>
        <begin position="1189"/>
        <end position="1288"/>
    </location>
</feature>